<proteinExistence type="predicted"/>
<keyword evidence="3" id="KW-1185">Reference proteome</keyword>
<dbReference type="RefSeq" id="WP_236982640.1">
    <property type="nucleotide sequence ID" value="NZ_AP023086.1"/>
</dbReference>
<gene>
    <name evidence="2" type="ORF">MARGE09_P2560</name>
</gene>
<feature type="signal peptide" evidence="1">
    <location>
        <begin position="1"/>
        <end position="26"/>
    </location>
</feature>
<organism evidence="2 3">
    <name type="scientific">Marinagarivorans cellulosilyticus</name>
    <dbReference type="NCBI Taxonomy" id="2721545"/>
    <lineage>
        <taxon>Bacteria</taxon>
        <taxon>Pseudomonadati</taxon>
        <taxon>Pseudomonadota</taxon>
        <taxon>Gammaproteobacteria</taxon>
        <taxon>Cellvibrionales</taxon>
        <taxon>Cellvibrionaceae</taxon>
        <taxon>Marinagarivorans</taxon>
    </lineage>
</organism>
<keyword evidence="1" id="KW-0732">Signal</keyword>
<reference evidence="2 3" key="1">
    <citation type="journal article" date="2022" name="IScience">
        <title>An ultrasensitive nanofiber-based assay for enzymatic hydrolysis and deep-sea microbial degradation of cellulose.</title>
        <authorList>
            <person name="Tsudome M."/>
            <person name="Tachioka M."/>
            <person name="Miyazaki M."/>
            <person name="Uchimura K."/>
            <person name="Tsuda M."/>
            <person name="Takaki Y."/>
            <person name="Deguchi S."/>
        </authorList>
    </citation>
    <scope>NUCLEOTIDE SEQUENCE [LARGE SCALE GENOMIC DNA]</scope>
    <source>
        <strain evidence="2 3">GE09</strain>
    </source>
</reference>
<dbReference type="Proteomes" id="UP001320119">
    <property type="component" value="Chromosome"/>
</dbReference>
<evidence type="ECO:0000313" key="3">
    <source>
        <dbReference type="Proteomes" id="UP001320119"/>
    </source>
</evidence>
<protein>
    <submittedName>
        <fullName evidence="2">Uncharacterized protein</fullName>
    </submittedName>
</protein>
<dbReference type="KEGG" id="marq:MARGE09_P2560"/>
<dbReference type="AlphaFoldDB" id="A0AAN2BKT4"/>
<accession>A0AAN2BKT4</accession>
<sequence length="144" mass="15381">MSKRLHQQFMLFALLVFAAQSLASSAKVCVMLTGQAATISQQALNSAAQPTPASEAPQVGKHCHGTAPTVNTTTTFNDHGKKTLSKDCFYCSHKLCGNAACSAHFASQGLQLPTFSPYSFTLSANTENFTSAPRSPLYRPPIRA</sequence>
<name>A0AAN2BKT4_9GAMM</name>
<evidence type="ECO:0000313" key="2">
    <source>
        <dbReference type="EMBL" id="BCD98359.1"/>
    </source>
</evidence>
<feature type="chain" id="PRO_5042997584" evidence="1">
    <location>
        <begin position="27"/>
        <end position="144"/>
    </location>
</feature>
<evidence type="ECO:0000256" key="1">
    <source>
        <dbReference type="SAM" id="SignalP"/>
    </source>
</evidence>
<dbReference type="EMBL" id="AP023086">
    <property type="protein sequence ID" value="BCD98359.1"/>
    <property type="molecule type" value="Genomic_DNA"/>
</dbReference>